<dbReference type="PANTHER" id="PTHR47765:SF2">
    <property type="entry name" value="EXONUCLEASE MUT-7 HOMOLOG"/>
    <property type="match status" value="1"/>
</dbReference>
<keyword evidence="2" id="KW-1185">Reference proteome</keyword>
<dbReference type="InterPro" id="IPR052408">
    <property type="entry name" value="Exonuclease_MUT-7-like"/>
</dbReference>
<name>A0A401PPW4_SCYTO</name>
<dbReference type="EMBL" id="BFAA01011138">
    <property type="protein sequence ID" value="GCB75173.1"/>
    <property type="molecule type" value="Genomic_DNA"/>
</dbReference>
<gene>
    <name evidence="1" type="ORF">scyTo_0017307</name>
</gene>
<evidence type="ECO:0000313" key="1">
    <source>
        <dbReference type="EMBL" id="GCB75173.1"/>
    </source>
</evidence>
<feature type="non-terminal residue" evidence="1">
    <location>
        <position position="1"/>
    </location>
</feature>
<dbReference type="STRING" id="75743.A0A401PPW4"/>
<organism evidence="1 2">
    <name type="scientific">Scyliorhinus torazame</name>
    <name type="common">Cloudy catshark</name>
    <name type="synonym">Catulus torazame</name>
    <dbReference type="NCBI Taxonomy" id="75743"/>
    <lineage>
        <taxon>Eukaryota</taxon>
        <taxon>Metazoa</taxon>
        <taxon>Chordata</taxon>
        <taxon>Craniata</taxon>
        <taxon>Vertebrata</taxon>
        <taxon>Chondrichthyes</taxon>
        <taxon>Elasmobranchii</taxon>
        <taxon>Galeomorphii</taxon>
        <taxon>Galeoidea</taxon>
        <taxon>Carcharhiniformes</taxon>
        <taxon>Scyliorhinidae</taxon>
        <taxon>Scyliorhinus</taxon>
    </lineage>
</organism>
<proteinExistence type="predicted"/>
<accession>A0A401PPW4</accession>
<evidence type="ECO:0000313" key="2">
    <source>
        <dbReference type="Proteomes" id="UP000288216"/>
    </source>
</evidence>
<protein>
    <submittedName>
        <fullName evidence="1">Uncharacterized protein</fullName>
    </submittedName>
</protein>
<dbReference type="PANTHER" id="PTHR47765">
    <property type="entry name" value="3'-5' EXONUCLEASE DOMAIN-CONTAINING PROTEIN"/>
    <property type="match status" value="1"/>
</dbReference>
<dbReference type="OrthoDB" id="18193at2759"/>
<dbReference type="Proteomes" id="UP000288216">
    <property type="component" value="Unassembled WGS sequence"/>
</dbReference>
<reference evidence="1 2" key="1">
    <citation type="journal article" date="2018" name="Nat. Ecol. Evol.">
        <title>Shark genomes provide insights into elasmobranch evolution and the origin of vertebrates.</title>
        <authorList>
            <person name="Hara Y"/>
            <person name="Yamaguchi K"/>
            <person name="Onimaru K"/>
            <person name="Kadota M"/>
            <person name="Koyanagi M"/>
            <person name="Keeley SD"/>
            <person name="Tatsumi K"/>
            <person name="Tanaka K"/>
            <person name="Motone F"/>
            <person name="Kageyama Y"/>
            <person name="Nozu R"/>
            <person name="Adachi N"/>
            <person name="Nishimura O"/>
            <person name="Nakagawa R"/>
            <person name="Tanegashima C"/>
            <person name="Kiyatake I"/>
            <person name="Matsumoto R"/>
            <person name="Murakumo K"/>
            <person name="Nishida K"/>
            <person name="Terakita A"/>
            <person name="Kuratani S"/>
            <person name="Sato K"/>
            <person name="Hyodo S Kuraku.S."/>
        </authorList>
    </citation>
    <scope>NUCLEOTIDE SEQUENCE [LARGE SCALE GENOMIC DNA]</scope>
</reference>
<comment type="caution">
    <text evidence="1">The sequence shown here is derived from an EMBL/GenBank/DDBJ whole genome shotgun (WGS) entry which is preliminary data.</text>
</comment>
<dbReference type="AlphaFoldDB" id="A0A401PPW4"/>
<sequence>IARKENRFILTCGLPYQMLRSQVGEDRCLSLNCSEKAKDQAVTVLKHFNVRVTPKDIFSRCQVGENVQGTQLFPSLNHILTKA</sequence>